<reference evidence="7" key="1">
    <citation type="journal article" date="2019" name="Int. J. Syst. Evol. Microbiol.">
        <title>The Global Catalogue of Microorganisms (GCM) 10K type strain sequencing project: providing services to taxonomists for standard genome sequencing and annotation.</title>
        <authorList>
            <consortium name="The Broad Institute Genomics Platform"/>
            <consortium name="The Broad Institute Genome Sequencing Center for Infectious Disease"/>
            <person name="Wu L."/>
            <person name="Ma J."/>
        </authorList>
    </citation>
    <scope>NUCLEOTIDE SEQUENCE [LARGE SCALE GENOMIC DNA]</scope>
    <source>
        <strain evidence="7">CCM 7043</strain>
    </source>
</reference>
<accession>A0ABW4V4S9</accession>
<keyword evidence="3" id="KW-0804">Transcription</keyword>
<dbReference type="InterPro" id="IPR001647">
    <property type="entry name" value="HTH_TetR"/>
</dbReference>
<proteinExistence type="predicted"/>
<protein>
    <submittedName>
        <fullName evidence="6">TetR/AcrR family transcriptional regulator</fullName>
    </submittedName>
</protein>
<dbReference type="EMBL" id="JBHUHF010000001">
    <property type="protein sequence ID" value="MFD2025545.1"/>
    <property type="molecule type" value="Genomic_DNA"/>
</dbReference>
<evidence type="ECO:0000256" key="1">
    <source>
        <dbReference type="ARBA" id="ARBA00023015"/>
    </source>
</evidence>
<feature type="domain" description="HTH tetR-type" evidence="5">
    <location>
        <begin position="15"/>
        <end position="74"/>
    </location>
</feature>
<dbReference type="SUPFAM" id="SSF46689">
    <property type="entry name" value="Homeodomain-like"/>
    <property type="match status" value="1"/>
</dbReference>
<dbReference type="InterPro" id="IPR049445">
    <property type="entry name" value="TetR_SbtR-like_C"/>
</dbReference>
<feature type="DNA-binding region" description="H-T-H motif" evidence="4">
    <location>
        <begin position="37"/>
        <end position="56"/>
    </location>
</feature>
<dbReference type="InterPro" id="IPR050109">
    <property type="entry name" value="HTH-type_TetR-like_transc_reg"/>
</dbReference>
<name>A0ABW4V4S9_9MICO</name>
<dbReference type="PROSITE" id="PS50977">
    <property type="entry name" value="HTH_TETR_2"/>
    <property type="match status" value="1"/>
</dbReference>
<evidence type="ECO:0000256" key="4">
    <source>
        <dbReference type="PROSITE-ProRule" id="PRU00335"/>
    </source>
</evidence>
<evidence type="ECO:0000259" key="5">
    <source>
        <dbReference type="PROSITE" id="PS50977"/>
    </source>
</evidence>
<keyword evidence="7" id="KW-1185">Reference proteome</keyword>
<evidence type="ECO:0000256" key="2">
    <source>
        <dbReference type="ARBA" id="ARBA00023125"/>
    </source>
</evidence>
<dbReference type="Pfam" id="PF21597">
    <property type="entry name" value="TetR_C_43"/>
    <property type="match status" value="1"/>
</dbReference>
<sequence>MTQNTAPRPRRADARRNVDALLDAAKAAFGTSGVDAPAKEIADLAGVGVGTLYRHFPKRSDLVKAVFQHEVDACADAAPALAEVHEPVEALEKWLHRYTEFLVTKRGLASSLHSGDPAFDALPAYFLGRLGPALGSLLDAATKSGEIRAVASPKDLLYAVSKLSLPMEDEEPGHGRRMLDLLVDGLQHGAGSSPSGS</sequence>
<organism evidence="6 7">
    <name type="scientific">Promicromonospora aerolata</name>
    <dbReference type="NCBI Taxonomy" id="195749"/>
    <lineage>
        <taxon>Bacteria</taxon>
        <taxon>Bacillati</taxon>
        <taxon>Actinomycetota</taxon>
        <taxon>Actinomycetes</taxon>
        <taxon>Micrococcales</taxon>
        <taxon>Promicromonosporaceae</taxon>
        <taxon>Promicromonospora</taxon>
    </lineage>
</organism>
<keyword evidence="1" id="KW-0805">Transcription regulation</keyword>
<dbReference type="PANTHER" id="PTHR30055">
    <property type="entry name" value="HTH-TYPE TRANSCRIPTIONAL REGULATOR RUTR"/>
    <property type="match status" value="1"/>
</dbReference>
<dbReference type="PRINTS" id="PR00455">
    <property type="entry name" value="HTHTETR"/>
</dbReference>
<dbReference type="SUPFAM" id="SSF48498">
    <property type="entry name" value="Tetracyclin repressor-like, C-terminal domain"/>
    <property type="match status" value="1"/>
</dbReference>
<dbReference type="InterPro" id="IPR009057">
    <property type="entry name" value="Homeodomain-like_sf"/>
</dbReference>
<dbReference type="Gene3D" id="1.10.357.10">
    <property type="entry name" value="Tetracycline Repressor, domain 2"/>
    <property type="match status" value="1"/>
</dbReference>
<evidence type="ECO:0000256" key="3">
    <source>
        <dbReference type="ARBA" id="ARBA00023163"/>
    </source>
</evidence>
<dbReference type="Proteomes" id="UP001597338">
    <property type="component" value="Unassembled WGS sequence"/>
</dbReference>
<evidence type="ECO:0000313" key="6">
    <source>
        <dbReference type="EMBL" id="MFD2025545.1"/>
    </source>
</evidence>
<comment type="caution">
    <text evidence="6">The sequence shown here is derived from an EMBL/GenBank/DDBJ whole genome shotgun (WGS) entry which is preliminary data.</text>
</comment>
<dbReference type="Pfam" id="PF00440">
    <property type="entry name" value="TetR_N"/>
    <property type="match status" value="1"/>
</dbReference>
<evidence type="ECO:0000313" key="7">
    <source>
        <dbReference type="Proteomes" id="UP001597338"/>
    </source>
</evidence>
<gene>
    <name evidence="6" type="ORF">ACFSL2_08480</name>
</gene>
<keyword evidence="2 4" id="KW-0238">DNA-binding</keyword>
<dbReference type="PANTHER" id="PTHR30055:SF234">
    <property type="entry name" value="HTH-TYPE TRANSCRIPTIONAL REGULATOR BETI"/>
    <property type="match status" value="1"/>
</dbReference>
<dbReference type="InterPro" id="IPR036271">
    <property type="entry name" value="Tet_transcr_reg_TetR-rel_C_sf"/>
</dbReference>
<dbReference type="RefSeq" id="WP_377197433.1">
    <property type="nucleotide sequence ID" value="NZ_JBHUHF010000001.1"/>
</dbReference>